<keyword evidence="7 8" id="KW-0464">Manganese</keyword>
<dbReference type="GO" id="GO:0005384">
    <property type="term" value="F:manganese ion transmembrane transporter activity"/>
    <property type="evidence" value="ECO:0007669"/>
    <property type="project" value="UniProtKB-UniRule"/>
</dbReference>
<reference evidence="9" key="2">
    <citation type="submission" date="2021-04" db="EMBL/GenBank/DDBJ databases">
        <authorList>
            <person name="Gilroy R."/>
        </authorList>
    </citation>
    <scope>NUCLEOTIDE SEQUENCE</scope>
    <source>
        <strain evidence="9">CHK193-4272</strain>
    </source>
</reference>
<dbReference type="EMBL" id="DXIE01000048">
    <property type="protein sequence ID" value="HIV62823.1"/>
    <property type="molecule type" value="Genomic_DNA"/>
</dbReference>
<proteinExistence type="inferred from homology"/>
<organism evidence="9 10">
    <name type="scientific">Candidatus Butyricicoccus avistercoris</name>
    <dbReference type="NCBI Taxonomy" id="2838518"/>
    <lineage>
        <taxon>Bacteria</taxon>
        <taxon>Bacillati</taxon>
        <taxon>Bacillota</taxon>
        <taxon>Clostridia</taxon>
        <taxon>Eubacteriales</taxon>
        <taxon>Butyricicoccaceae</taxon>
        <taxon>Butyricicoccus</taxon>
    </lineage>
</organism>
<evidence type="ECO:0000256" key="1">
    <source>
        <dbReference type="ARBA" id="ARBA00022448"/>
    </source>
</evidence>
<evidence type="ECO:0000256" key="7">
    <source>
        <dbReference type="ARBA" id="ARBA00023211"/>
    </source>
</evidence>
<dbReference type="HAMAP" id="MF_01521">
    <property type="entry name" value="MntP_pump"/>
    <property type="match status" value="1"/>
</dbReference>
<dbReference type="PANTHER" id="PTHR35529">
    <property type="entry name" value="MANGANESE EFFLUX PUMP MNTP-RELATED"/>
    <property type="match status" value="1"/>
</dbReference>
<evidence type="ECO:0000256" key="4">
    <source>
        <dbReference type="ARBA" id="ARBA00022989"/>
    </source>
</evidence>
<evidence type="ECO:0000256" key="2">
    <source>
        <dbReference type="ARBA" id="ARBA00022475"/>
    </source>
</evidence>
<protein>
    <recommendedName>
        <fullName evidence="8">Putative manganese efflux pump MntP</fullName>
    </recommendedName>
</protein>
<keyword evidence="5 8" id="KW-0406">Ion transport</keyword>
<keyword evidence="1 8" id="KW-0813">Transport</keyword>
<dbReference type="PANTHER" id="PTHR35529:SF1">
    <property type="entry name" value="MANGANESE EFFLUX PUMP MNTP-RELATED"/>
    <property type="match status" value="1"/>
</dbReference>
<sequence>MGIVEIIIIGFSLAMDAFAVSLSKGLASGKYKIKNSLICGIWFGGFQMLMPLIGCFLGERFASSIQSFDHWIAFVLLSLIGSNMLKEAFSDEDDEDASASYGVKAMFPLAVATAIDALAVGITFAFLGVNIWLAISIIGVITFITSGLGVKIGSIFGEKYAKRAEIAGGLLLILMGIKILIEHLGLI</sequence>
<dbReference type="GO" id="GO:0005886">
    <property type="term" value="C:plasma membrane"/>
    <property type="evidence" value="ECO:0007669"/>
    <property type="project" value="UniProtKB-SubCell"/>
</dbReference>
<feature type="transmembrane region" description="Helical" evidence="8">
    <location>
        <begin position="6"/>
        <end position="27"/>
    </location>
</feature>
<comment type="caution">
    <text evidence="9">The sequence shown here is derived from an EMBL/GenBank/DDBJ whole genome shotgun (WGS) entry which is preliminary data.</text>
</comment>
<comment type="function">
    <text evidence="8">Probably functions as a manganese efflux pump.</text>
</comment>
<keyword evidence="6 8" id="KW-0472">Membrane</keyword>
<dbReference type="AlphaFoldDB" id="A0A9D1PIM5"/>
<evidence type="ECO:0000256" key="5">
    <source>
        <dbReference type="ARBA" id="ARBA00023065"/>
    </source>
</evidence>
<feature type="transmembrane region" description="Helical" evidence="8">
    <location>
        <begin position="68"/>
        <end position="85"/>
    </location>
</feature>
<keyword evidence="2 8" id="KW-1003">Cell membrane</keyword>
<evidence type="ECO:0000313" key="10">
    <source>
        <dbReference type="Proteomes" id="UP000886808"/>
    </source>
</evidence>
<keyword evidence="3 8" id="KW-0812">Transmembrane</keyword>
<reference evidence="9" key="1">
    <citation type="journal article" date="2021" name="PeerJ">
        <title>Extensive microbial diversity within the chicken gut microbiome revealed by metagenomics and culture.</title>
        <authorList>
            <person name="Gilroy R."/>
            <person name="Ravi A."/>
            <person name="Getino M."/>
            <person name="Pursley I."/>
            <person name="Horton D.L."/>
            <person name="Alikhan N.F."/>
            <person name="Baker D."/>
            <person name="Gharbi K."/>
            <person name="Hall N."/>
            <person name="Watson M."/>
            <person name="Adriaenssens E.M."/>
            <person name="Foster-Nyarko E."/>
            <person name="Jarju S."/>
            <person name="Secka A."/>
            <person name="Antonio M."/>
            <person name="Oren A."/>
            <person name="Chaudhuri R.R."/>
            <person name="La Ragione R."/>
            <person name="Hildebrand F."/>
            <person name="Pallen M.J."/>
        </authorList>
    </citation>
    <scope>NUCLEOTIDE SEQUENCE</scope>
    <source>
        <strain evidence="9">CHK193-4272</strain>
    </source>
</reference>
<keyword evidence="4 8" id="KW-1133">Transmembrane helix</keyword>
<feature type="transmembrane region" description="Helical" evidence="8">
    <location>
        <begin position="164"/>
        <end position="181"/>
    </location>
</feature>
<dbReference type="Pfam" id="PF02659">
    <property type="entry name" value="Mntp"/>
    <property type="match status" value="1"/>
</dbReference>
<comment type="similarity">
    <text evidence="8">Belongs to the MntP (TC 9.B.29) family.</text>
</comment>
<accession>A0A9D1PIM5</accession>
<feature type="transmembrane region" description="Helical" evidence="8">
    <location>
        <begin position="39"/>
        <end position="62"/>
    </location>
</feature>
<evidence type="ECO:0000256" key="3">
    <source>
        <dbReference type="ARBA" id="ARBA00022692"/>
    </source>
</evidence>
<feature type="transmembrane region" description="Helical" evidence="8">
    <location>
        <begin position="131"/>
        <end position="152"/>
    </location>
</feature>
<comment type="subcellular location">
    <subcellularLocation>
        <location evidence="8">Cell membrane</location>
        <topology evidence="8">Multi-pass membrane protein</topology>
    </subcellularLocation>
</comment>
<dbReference type="Proteomes" id="UP000886808">
    <property type="component" value="Unassembled WGS sequence"/>
</dbReference>
<evidence type="ECO:0000256" key="8">
    <source>
        <dbReference type="HAMAP-Rule" id="MF_01521"/>
    </source>
</evidence>
<evidence type="ECO:0000256" key="6">
    <source>
        <dbReference type="ARBA" id="ARBA00023136"/>
    </source>
</evidence>
<evidence type="ECO:0000313" key="9">
    <source>
        <dbReference type="EMBL" id="HIV62823.1"/>
    </source>
</evidence>
<dbReference type="InterPro" id="IPR022929">
    <property type="entry name" value="Put_MntP"/>
</dbReference>
<name>A0A9D1PIM5_9FIRM</name>
<dbReference type="InterPro" id="IPR003810">
    <property type="entry name" value="Mntp/YtaF"/>
</dbReference>
<feature type="transmembrane region" description="Helical" evidence="8">
    <location>
        <begin position="106"/>
        <end position="125"/>
    </location>
</feature>
<gene>
    <name evidence="8" type="primary">mntP</name>
    <name evidence="9" type="ORF">H9746_08300</name>
</gene>